<name>A0A5B7ZYK5_9BACT</name>
<dbReference type="RefSeq" id="WP_139513987.1">
    <property type="nucleotide sequence ID" value="NZ_CP040896.1"/>
</dbReference>
<keyword evidence="2" id="KW-1185">Reference proteome</keyword>
<organism evidence="1 2">
    <name type="scientific">Hymenobacter jejuensis</name>
    <dbReference type="NCBI Taxonomy" id="2502781"/>
    <lineage>
        <taxon>Bacteria</taxon>
        <taxon>Pseudomonadati</taxon>
        <taxon>Bacteroidota</taxon>
        <taxon>Cytophagia</taxon>
        <taxon>Cytophagales</taxon>
        <taxon>Hymenobacteraceae</taxon>
        <taxon>Hymenobacter</taxon>
    </lineage>
</organism>
<protein>
    <submittedName>
        <fullName evidence="1">Uncharacterized protein</fullName>
    </submittedName>
</protein>
<reference evidence="1 2" key="1">
    <citation type="submission" date="2019-06" db="EMBL/GenBank/DDBJ databases">
        <authorList>
            <person name="Srinivasan S."/>
        </authorList>
    </citation>
    <scope>NUCLEOTIDE SEQUENCE [LARGE SCALE GENOMIC DNA]</scope>
    <source>
        <strain evidence="1 2">17J68-5</strain>
    </source>
</reference>
<dbReference type="Proteomes" id="UP000305398">
    <property type="component" value="Chromosome"/>
</dbReference>
<dbReference type="OrthoDB" id="655382at2"/>
<dbReference type="EMBL" id="CP040896">
    <property type="protein sequence ID" value="QDA58912.1"/>
    <property type="molecule type" value="Genomic_DNA"/>
</dbReference>
<evidence type="ECO:0000313" key="1">
    <source>
        <dbReference type="EMBL" id="QDA58912.1"/>
    </source>
</evidence>
<evidence type="ECO:0000313" key="2">
    <source>
        <dbReference type="Proteomes" id="UP000305398"/>
    </source>
</evidence>
<sequence>MNKNDYNPLPRNIDLTFFFDRSKIVFCCLWFISLVSNYSAFGQIASADSVAVNASEDMVYQQYTDAVENHSHLYNGTEYVNYDKPYIQGDQFFESNLEAAGGIYYDGFYFRNVPLLYDIYVDELVIKHPASPLKMKLVNEKVKYFVLHGHTFVRLVSDSLIASPIRTGFYDLLFASQVKVLAKRAKDLQERATPTGLEGRFNEIDKFFIEKNKAYYQVGKKYTVVKLFPDKKGDLRKYVRSQKLKFTKNRREASIVKLVRYYSTLPQSSPSQN</sequence>
<proteinExistence type="predicted"/>
<dbReference type="AlphaFoldDB" id="A0A5B7ZYK5"/>
<gene>
    <name evidence="1" type="ORF">FHG12_01810</name>
</gene>
<accession>A0A5B7ZYK5</accession>
<dbReference type="KEGG" id="hyj:FHG12_01810"/>